<dbReference type="Proteomes" id="UP000249260">
    <property type="component" value="Unassembled WGS sequence"/>
</dbReference>
<organism evidence="2 3">
    <name type="scientific">Paenibacillus montanisoli</name>
    <dbReference type="NCBI Taxonomy" id="2081970"/>
    <lineage>
        <taxon>Bacteria</taxon>
        <taxon>Bacillati</taxon>
        <taxon>Bacillota</taxon>
        <taxon>Bacilli</taxon>
        <taxon>Bacillales</taxon>
        <taxon>Paenibacillaceae</taxon>
        <taxon>Paenibacillus</taxon>
    </lineage>
</organism>
<reference evidence="2 3" key="1">
    <citation type="submission" date="2018-06" db="EMBL/GenBank/DDBJ databases">
        <title>Paenibacillus montanisoli sp. nov., isolated from mountain area soil.</title>
        <authorList>
            <person name="Wu M."/>
        </authorList>
    </citation>
    <scope>NUCLEOTIDE SEQUENCE [LARGE SCALE GENOMIC DNA]</scope>
    <source>
        <strain evidence="2 3">RA17</strain>
    </source>
</reference>
<dbReference type="AlphaFoldDB" id="A0A328U408"/>
<protein>
    <recommendedName>
        <fullName evidence="4">WD40 repeat domain-containing protein</fullName>
    </recommendedName>
</protein>
<comment type="caution">
    <text evidence="2">The sequence shown here is derived from an EMBL/GenBank/DDBJ whole genome shotgun (WGS) entry which is preliminary data.</text>
</comment>
<dbReference type="Gene3D" id="2.120.10.30">
    <property type="entry name" value="TolB, C-terminal domain"/>
    <property type="match status" value="2"/>
</dbReference>
<dbReference type="OrthoDB" id="9815657at2"/>
<dbReference type="InterPro" id="IPR027618">
    <property type="entry name" value="Beta_prop_Msarc"/>
</dbReference>
<evidence type="ECO:0000313" key="2">
    <source>
        <dbReference type="EMBL" id="RAP76543.1"/>
    </source>
</evidence>
<gene>
    <name evidence="2" type="ORF">DL346_14295</name>
</gene>
<accession>A0A328U408</accession>
<keyword evidence="3" id="KW-1185">Reference proteome</keyword>
<evidence type="ECO:0008006" key="4">
    <source>
        <dbReference type="Google" id="ProtNLM"/>
    </source>
</evidence>
<name>A0A328U408_9BACL</name>
<dbReference type="PANTHER" id="PTHR36842:SF1">
    <property type="entry name" value="PROTEIN TOLB"/>
    <property type="match status" value="1"/>
</dbReference>
<dbReference type="RefSeq" id="WP_112882761.1">
    <property type="nucleotide sequence ID" value="NZ_QLUW01000002.1"/>
</dbReference>
<feature type="compositionally biased region" description="Basic and acidic residues" evidence="1">
    <location>
        <begin position="1"/>
        <end position="21"/>
    </location>
</feature>
<proteinExistence type="predicted"/>
<feature type="region of interest" description="Disordered" evidence="1">
    <location>
        <begin position="1"/>
        <end position="27"/>
    </location>
</feature>
<evidence type="ECO:0000256" key="1">
    <source>
        <dbReference type="SAM" id="MobiDB-lite"/>
    </source>
</evidence>
<dbReference type="EMBL" id="QLUW01000002">
    <property type="protein sequence ID" value="RAP76543.1"/>
    <property type="molecule type" value="Genomic_DNA"/>
</dbReference>
<evidence type="ECO:0000313" key="3">
    <source>
        <dbReference type="Proteomes" id="UP000249260"/>
    </source>
</evidence>
<dbReference type="InterPro" id="IPR011042">
    <property type="entry name" value="6-blade_b-propeller_TolB-like"/>
</dbReference>
<sequence length="355" mass="39184">MPVDLESRKDTKKLSESEATKSDPFQPLEEHELVGWQGALDGDRLVTRGKAGLTVTDLVANKQLASISVKHDAGFDISGTFVVWSDLRNEETPIGELGSFDVSNADIFLYDLSTGEERQLTTDPSAQINPKIWGKYVVWMDNASDAIKEYPSNWQIVLFNIETGEQKTITSGNGGHTNQDIDAGNVVWENGSRVSDRGLRAGENVPENNTDIYLYRIETGETVSIATEDYREGRPQVSGILITWEVFNGSYTGDVFVHDTVTRRTHQVTDSDANQRTPVISGHVVAWMDERNGSSTHDVGPGPHNSDIYIADLEKGTEALVTGDGPQINPLISEHWIVYGKSSDEEAVLTAVRYR</sequence>
<dbReference type="PANTHER" id="PTHR36842">
    <property type="entry name" value="PROTEIN TOLB HOMOLOG"/>
    <property type="match status" value="1"/>
</dbReference>
<dbReference type="SUPFAM" id="SSF69304">
    <property type="entry name" value="Tricorn protease N-terminal domain"/>
    <property type="match status" value="2"/>
</dbReference>
<dbReference type="NCBIfam" id="TIGR04275">
    <property type="entry name" value="beta_prop_Msarc"/>
    <property type="match status" value="2"/>
</dbReference>